<evidence type="ECO:0000313" key="3">
    <source>
        <dbReference type="Proteomes" id="UP000000644"/>
    </source>
</evidence>
<keyword evidence="2" id="KW-0489">Methyltransferase</keyword>
<accession>A1VRC0</accession>
<dbReference type="eggNOG" id="COG1002">
    <property type="taxonomic scope" value="Bacteria"/>
</dbReference>
<dbReference type="Pfam" id="PF20466">
    <property type="entry name" value="MmeI_TRD"/>
    <property type="match status" value="1"/>
</dbReference>
<feature type="domain" description="MmeI-like target recognition" evidence="1">
    <location>
        <begin position="100"/>
        <end position="164"/>
    </location>
</feature>
<proteinExistence type="predicted"/>
<evidence type="ECO:0000313" key="2">
    <source>
        <dbReference type="EMBL" id="ABM38198.1"/>
    </source>
</evidence>
<dbReference type="AlphaFoldDB" id="A1VRC0"/>
<dbReference type="REBASE" id="14598">
    <property type="entry name" value="PnaORF2899P"/>
</dbReference>
<protein>
    <submittedName>
        <fullName evidence="2">N6 adenine-specific DNA methyltransferase protein, N12 class</fullName>
    </submittedName>
</protein>
<reference evidence="3" key="1">
    <citation type="journal article" date="2009" name="Environ. Microbiol.">
        <title>The genome of Polaromonas naphthalenivorans strain CJ2, isolated from coal tar-contaminated sediment, reveals physiological and metabolic versatility and evolution through extensive horizontal gene transfer.</title>
        <authorList>
            <person name="Yagi J.M."/>
            <person name="Sims D."/>
            <person name="Brettin T."/>
            <person name="Bruce D."/>
            <person name="Madsen E.L."/>
        </authorList>
    </citation>
    <scope>NUCLEOTIDE SEQUENCE [LARGE SCALE GENOMIC DNA]</scope>
    <source>
        <strain evidence="3">CJ2</strain>
    </source>
</reference>
<dbReference type="STRING" id="365044.Pnap_2899"/>
<evidence type="ECO:0000259" key="1">
    <source>
        <dbReference type="Pfam" id="PF20466"/>
    </source>
</evidence>
<dbReference type="InterPro" id="IPR046820">
    <property type="entry name" value="MmeI_TRD"/>
</dbReference>
<sequence length="333" mass="37433">MNGQPNSVVLKPIYNGSDITRRWAGNWTIDFGARMSEADAALFEKPFEYAVRHIKTVRATNREAQRAKNWWRHGRPRPELRVKLAGLTRYIATAETAKHRIFVFFPVSIAPEHSLIVIPRADDVTFGLLSSRAHLTWALARGGTLEDRPRYNSLATFEPYPFPEGLTPADTAHQRTEAIEGGALVPADISAPNKARTQKARAQAAIESIAIREHATHIARAAKRLNDLRENWLNPPEWTQRLPEVIPLGMAKSPYPDRIVPKNGHEKELAERTLTKLYNLRPAWLDAAHQALDAAVAAAYGWTDYRADMPDEEILKRLLALNLQRAISQGAIK</sequence>
<dbReference type="KEGG" id="pna:Pnap_2899"/>
<keyword evidence="3" id="KW-1185">Reference proteome</keyword>
<keyword evidence="2" id="KW-0808">Transferase</keyword>
<name>A1VRC0_POLNA</name>
<dbReference type="EMBL" id="CP000529">
    <property type="protein sequence ID" value="ABM38198.1"/>
    <property type="molecule type" value="Genomic_DNA"/>
</dbReference>
<organism evidence="2 3">
    <name type="scientific">Polaromonas naphthalenivorans (strain CJ2)</name>
    <dbReference type="NCBI Taxonomy" id="365044"/>
    <lineage>
        <taxon>Bacteria</taxon>
        <taxon>Pseudomonadati</taxon>
        <taxon>Pseudomonadota</taxon>
        <taxon>Betaproteobacteria</taxon>
        <taxon>Burkholderiales</taxon>
        <taxon>Comamonadaceae</taxon>
        <taxon>Polaromonas</taxon>
    </lineage>
</organism>
<gene>
    <name evidence="2" type="ordered locus">Pnap_2899</name>
</gene>
<dbReference type="Proteomes" id="UP000000644">
    <property type="component" value="Chromosome"/>
</dbReference>
<dbReference type="GO" id="GO:0008168">
    <property type="term" value="F:methyltransferase activity"/>
    <property type="evidence" value="ECO:0007669"/>
    <property type="project" value="UniProtKB-KW"/>
</dbReference>
<dbReference type="HOGENOM" id="CLU_833809_0_0_4"/>
<dbReference type="GO" id="GO:0032259">
    <property type="term" value="P:methylation"/>
    <property type="evidence" value="ECO:0007669"/>
    <property type="project" value="UniProtKB-KW"/>
</dbReference>